<accession>A0A1H6I2M5</accession>
<protein>
    <submittedName>
        <fullName evidence="5">Transcriptional regulator, TetR family</fullName>
    </submittedName>
</protein>
<dbReference type="SUPFAM" id="SSF46689">
    <property type="entry name" value="Homeodomain-like"/>
    <property type="match status" value="1"/>
</dbReference>
<sequence>MQWPMQGGSPLPDAAASAPDRRTTRTRRALRDALAREIEEIGDLSQVTVTAVSDRAGVTRRTFYSHFRDIPDLVFAIEHETICEARGLVEKIAATHLDDLQESIGRFEPCPGSIELLNYFKKRGSYLAALLGNGGDPAFAKRLEQMVRETVESRASEGIDSLAVGAFFDYYLTYAISAEVGVLVRWLTSGMRENVEVMARVMTALMFVRPGDLYGKTIEFNIPTIAVAALKMKGILDD</sequence>
<dbReference type="Proteomes" id="UP000199135">
    <property type="component" value="Unassembled WGS sequence"/>
</dbReference>
<name>A0A1H6I2M5_9ACTN</name>
<evidence type="ECO:0000259" key="4">
    <source>
        <dbReference type="PROSITE" id="PS50977"/>
    </source>
</evidence>
<keyword evidence="6" id="KW-1185">Reference proteome</keyword>
<dbReference type="InterPro" id="IPR050624">
    <property type="entry name" value="HTH-type_Tx_Regulator"/>
</dbReference>
<dbReference type="InterPro" id="IPR009057">
    <property type="entry name" value="Homeodomain-like_sf"/>
</dbReference>
<feature type="DNA-binding region" description="H-T-H motif" evidence="2">
    <location>
        <begin position="48"/>
        <end position="67"/>
    </location>
</feature>
<reference evidence="5 6" key="1">
    <citation type="submission" date="2016-10" db="EMBL/GenBank/DDBJ databases">
        <authorList>
            <person name="Varghese N."/>
            <person name="Submissions S."/>
        </authorList>
    </citation>
    <scope>NUCLEOTIDE SEQUENCE [LARGE SCALE GENOMIC DNA]</scope>
    <source>
        <strain evidence="5 6">WCP15</strain>
    </source>
</reference>
<dbReference type="Gene3D" id="1.10.357.10">
    <property type="entry name" value="Tetracycline Repressor, domain 2"/>
    <property type="match status" value="1"/>
</dbReference>
<evidence type="ECO:0000256" key="1">
    <source>
        <dbReference type="ARBA" id="ARBA00023125"/>
    </source>
</evidence>
<evidence type="ECO:0000313" key="6">
    <source>
        <dbReference type="Proteomes" id="UP000199135"/>
    </source>
</evidence>
<feature type="compositionally biased region" description="Low complexity" evidence="3">
    <location>
        <begin position="9"/>
        <end position="18"/>
    </location>
</feature>
<keyword evidence="1 2" id="KW-0238">DNA-binding</keyword>
<dbReference type="Pfam" id="PF14278">
    <property type="entry name" value="TetR_C_8"/>
    <property type="match status" value="1"/>
</dbReference>
<dbReference type="EMBL" id="FNWT01000002">
    <property type="protein sequence ID" value="SEH43061.1"/>
    <property type="molecule type" value="Genomic_DNA"/>
</dbReference>
<feature type="region of interest" description="Disordered" evidence="3">
    <location>
        <begin position="1"/>
        <end position="25"/>
    </location>
</feature>
<dbReference type="Pfam" id="PF00440">
    <property type="entry name" value="TetR_N"/>
    <property type="match status" value="1"/>
</dbReference>
<organism evidence="5 6">
    <name type="scientific">Parafannyhessea umbonata</name>
    <dbReference type="NCBI Taxonomy" id="604330"/>
    <lineage>
        <taxon>Bacteria</taxon>
        <taxon>Bacillati</taxon>
        <taxon>Actinomycetota</taxon>
        <taxon>Coriobacteriia</taxon>
        <taxon>Coriobacteriales</taxon>
        <taxon>Atopobiaceae</taxon>
        <taxon>Parafannyhessea</taxon>
    </lineage>
</organism>
<dbReference type="RefSeq" id="WP_078687008.1">
    <property type="nucleotide sequence ID" value="NZ_FNWT01000002.1"/>
</dbReference>
<proteinExistence type="predicted"/>
<gene>
    <name evidence="5" type="ORF">SAMN05216447_102126</name>
</gene>
<dbReference type="PANTHER" id="PTHR43479">
    <property type="entry name" value="ACREF/ENVCD OPERON REPRESSOR-RELATED"/>
    <property type="match status" value="1"/>
</dbReference>
<evidence type="ECO:0000256" key="2">
    <source>
        <dbReference type="PROSITE-ProRule" id="PRU00335"/>
    </source>
</evidence>
<dbReference type="InterPro" id="IPR001647">
    <property type="entry name" value="HTH_TetR"/>
</dbReference>
<evidence type="ECO:0000256" key="3">
    <source>
        <dbReference type="SAM" id="MobiDB-lite"/>
    </source>
</evidence>
<evidence type="ECO:0000313" key="5">
    <source>
        <dbReference type="EMBL" id="SEH43061.1"/>
    </source>
</evidence>
<dbReference type="PROSITE" id="PS50977">
    <property type="entry name" value="HTH_TETR_2"/>
    <property type="match status" value="1"/>
</dbReference>
<comment type="caution">
    <text evidence="5">The sequence shown here is derived from an EMBL/GenBank/DDBJ whole genome shotgun (WGS) entry which is preliminary data.</text>
</comment>
<feature type="domain" description="HTH tetR-type" evidence="4">
    <location>
        <begin position="24"/>
        <end position="85"/>
    </location>
</feature>
<dbReference type="InterPro" id="IPR039532">
    <property type="entry name" value="TetR_C_Firmicutes"/>
</dbReference>
<dbReference type="PANTHER" id="PTHR43479:SF7">
    <property type="entry name" value="TETR-FAMILY TRANSCRIPTIONAL REGULATOR"/>
    <property type="match status" value="1"/>
</dbReference>